<dbReference type="GO" id="GO:0004458">
    <property type="term" value="F:D-lactate dehydrogenase (cytochrome) activity"/>
    <property type="evidence" value="ECO:0007669"/>
    <property type="project" value="TreeGrafter"/>
</dbReference>
<dbReference type="InterPro" id="IPR016167">
    <property type="entry name" value="FAD-bd_PCMH_sub1"/>
</dbReference>
<sequence length="504" mass="56871">MKVSKALEAWVNILGSENVLTSEVEVTAREKATFATTQKIIGVIKPSNRQEVQASVKIANQYKISVYPISCGKNWGLGSRVPVQSNSIIIDLSRMNQIIDYSEKLAYVTVEPGVTFRQLYEYLQQQNSNLLVSEIGGSPEASLIGNALERGDGAGPCGDRSANSCALEVVLPTGEFIQTGFRHFAQAKTASIYKWGVGPYLDGLFSQSNLGIVTQMTLFLAPKPKYFQTFFCTINQLEYLENLLDKIQNLISHGVINENCFCFWNCYKFLAIQGRYPWKIMKGKTPFSLKELKGVEPWLGRGELYSANYDLGLAKQKIIEKSLAGLVDQLEFKEHDKPGKEPSFTPPNDDNIKSTYWRKKNKVPAQRDPDRDNCGVIWLCLILPFEGKDIITALKITEAIFKHYQFEPNIALNCQTSRHINLFAAIMYDREVLGEDERAMECHDETLRALTEAGYIPYRLGIQSMDALPPFQDDSGQLIKTLKKGLDPNDILAPGRYDFRREWN</sequence>
<dbReference type="Gene3D" id="3.40.462.10">
    <property type="entry name" value="FAD-linked oxidases, C-terminal domain"/>
    <property type="match status" value="1"/>
</dbReference>
<dbReference type="InterPro" id="IPR006094">
    <property type="entry name" value="Oxid_FAD_bind_N"/>
</dbReference>
<dbReference type="AlphaFoldDB" id="A0A1U7N9R1"/>
<name>A0A1U7N9R1_9CYAN</name>
<evidence type="ECO:0000256" key="4">
    <source>
        <dbReference type="SAM" id="MobiDB-lite"/>
    </source>
</evidence>
<dbReference type="Gene3D" id="3.30.43.10">
    <property type="entry name" value="Uridine Diphospho-n-acetylenolpyruvylglucosamine Reductase, domain 2"/>
    <property type="match status" value="1"/>
</dbReference>
<dbReference type="Gene3D" id="3.30.465.10">
    <property type="match status" value="1"/>
</dbReference>
<dbReference type="GO" id="GO:0008720">
    <property type="term" value="F:D-lactate dehydrogenase (NAD+) activity"/>
    <property type="evidence" value="ECO:0007669"/>
    <property type="project" value="TreeGrafter"/>
</dbReference>
<dbReference type="InterPro" id="IPR016164">
    <property type="entry name" value="FAD-linked_Oxase-like_C"/>
</dbReference>
<dbReference type="SUPFAM" id="SSF56176">
    <property type="entry name" value="FAD-binding/transporter-associated domain-like"/>
    <property type="match status" value="1"/>
</dbReference>
<dbReference type="EMBL" id="MKZS01000001">
    <property type="protein sequence ID" value="OLT62671.1"/>
    <property type="molecule type" value="Genomic_DNA"/>
</dbReference>
<dbReference type="Proteomes" id="UP000186657">
    <property type="component" value="Unassembled WGS sequence"/>
</dbReference>
<organism evidence="6 7">
    <name type="scientific">Moorena bouillonii PNG</name>
    <dbReference type="NCBI Taxonomy" id="568701"/>
    <lineage>
        <taxon>Bacteria</taxon>
        <taxon>Bacillati</taxon>
        <taxon>Cyanobacteriota</taxon>
        <taxon>Cyanophyceae</taxon>
        <taxon>Coleofasciculales</taxon>
        <taxon>Coleofasciculaceae</taxon>
        <taxon>Moorena</taxon>
    </lineage>
</organism>
<evidence type="ECO:0000256" key="1">
    <source>
        <dbReference type="ARBA" id="ARBA00022630"/>
    </source>
</evidence>
<dbReference type="InterPro" id="IPR036318">
    <property type="entry name" value="FAD-bd_PCMH-like_sf"/>
</dbReference>
<protein>
    <recommendedName>
        <fullName evidence="5">FAD-binding PCMH-type domain-containing protein</fullName>
    </recommendedName>
</protein>
<dbReference type="InterPro" id="IPR016169">
    <property type="entry name" value="FAD-bd_PCMH_sub2"/>
</dbReference>
<feature type="domain" description="FAD-binding PCMH-type" evidence="5">
    <location>
        <begin position="36"/>
        <end position="223"/>
    </location>
</feature>
<keyword evidence="2" id="KW-0274">FAD</keyword>
<evidence type="ECO:0000256" key="2">
    <source>
        <dbReference type="ARBA" id="ARBA00022827"/>
    </source>
</evidence>
<evidence type="ECO:0000313" key="6">
    <source>
        <dbReference type="EMBL" id="OLT62671.1"/>
    </source>
</evidence>
<accession>A0A1U7N9R1</accession>
<comment type="caution">
    <text evidence="6">The sequence shown here is derived from an EMBL/GenBank/DDBJ whole genome shotgun (WGS) entry which is preliminary data.</text>
</comment>
<keyword evidence="1" id="KW-0285">Flavoprotein</keyword>
<keyword evidence="3" id="KW-0560">Oxidoreductase</keyword>
<dbReference type="InterPro" id="IPR016170">
    <property type="entry name" value="Cytok_DH_C_sf"/>
</dbReference>
<dbReference type="PANTHER" id="PTHR11748">
    <property type="entry name" value="D-LACTATE DEHYDROGENASE"/>
    <property type="match status" value="1"/>
</dbReference>
<dbReference type="PANTHER" id="PTHR11748:SF114">
    <property type="entry name" value="ARYL-ALCOHOL OXIDASE VANILLYL-ALCOHOL OXIDASE (AFU_ORTHOLOGUE AFUA_3G09500)-RELATED"/>
    <property type="match status" value="1"/>
</dbReference>
<evidence type="ECO:0000313" key="7">
    <source>
        <dbReference type="Proteomes" id="UP000186657"/>
    </source>
</evidence>
<dbReference type="RefSeq" id="WP_075904942.1">
    <property type="nucleotide sequence ID" value="NZ_MKZS01000001.1"/>
</dbReference>
<reference evidence="6 7" key="1">
    <citation type="submission" date="2016-10" db="EMBL/GenBank/DDBJ databases">
        <title>Comparative genomics uncovers the prolific and rare metabolic potential of the cyanobacterial genus Moorea.</title>
        <authorList>
            <person name="Leao T."/>
            <person name="Castelao G."/>
            <person name="Korobeynikov A."/>
            <person name="Monroe E.A."/>
            <person name="Podell S."/>
            <person name="Glukhov E."/>
            <person name="Allen E."/>
            <person name="Gerwick W.H."/>
            <person name="Gerwick L."/>
        </authorList>
    </citation>
    <scope>NUCLEOTIDE SEQUENCE [LARGE SCALE GENOMIC DNA]</scope>
    <source>
        <strain evidence="6 7">PNG5-198</strain>
    </source>
</reference>
<evidence type="ECO:0000256" key="3">
    <source>
        <dbReference type="ARBA" id="ARBA00023002"/>
    </source>
</evidence>
<dbReference type="SUPFAM" id="SSF55103">
    <property type="entry name" value="FAD-linked oxidases, C-terminal domain"/>
    <property type="match status" value="1"/>
</dbReference>
<dbReference type="InterPro" id="IPR016166">
    <property type="entry name" value="FAD-bd_PCMH"/>
</dbReference>
<evidence type="ECO:0000259" key="5">
    <source>
        <dbReference type="PROSITE" id="PS51387"/>
    </source>
</evidence>
<dbReference type="GO" id="GO:0071949">
    <property type="term" value="F:FAD binding"/>
    <property type="evidence" value="ECO:0007669"/>
    <property type="project" value="InterPro"/>
</dbReference>
<dbReference type="GO" id="GO:1903457">
    <property type="term" value="P:lactate catabolic process"/>
    <property type="evidence" value="ECO:0007669"/>
    <property type="project" value="TreeGrafter"/>
</dbReference>
<keyword evidence="7" id="KW-1185">Reference proteome</keyword>
<feature type="region of interest" description="Disordered" evidence="4">
    <location>
        <begin position="335"/>
        <end position="354"/>
    </location>
</feature>
<dbReference type="PROSITE" id="PS51387">
    <property type="entry name" value="FAD_PCMH"/>
    <property type="match status" value="1"/>
</dbReference>
<gene>
    <name evidence="6" type="ORF">BJP37_30225</name>
</gene>
<proteinExistence type="predicted"/>
<dbReference type="Pfam" id="PF01565">
    <property type="entry name" value="FAD_binding_4"/>
    <property type="match status" value="1"/>
</dbReference>